<evidence type="ECO:0000256" key="1">
    <source>
        <dbReference type="ARBA" id="ARBA00009943"/>
    </source>
</evidence>
<dbReference type="Gene3D" id="3.40.630.30">
    <property type="match status" value="1"/>
</dbReference>
<proteinExistence type="inferred from homology"/>
<dbReference type="InterPro" id="IPR016181">
    <property type="entry name" value="Acyl_CoA_acyltransferase"/>
</dbReference>
<keyword evidence="4" id="KW-0573">Peptidoglycan synthesis</keyword>
<comment type="similarity">
    <text evidence="1">Belongs to the FemABX family.</text>
</comment>
<dbReference type="InterPro" id="IPR050644">
    <property type="entry name" value="PG_Glycine_Bridge_Synth"/>
</dbReference>
<evidence type="ECO:0000256" key="2">
    <source>
        <dbReference type="ARBA" id="ARBA00022679"/>
    </source>
</evidence>
<keyword evidence="6" id="KW-0961">Cell wall biogenesis/degradation</keyword>
<comment type="caution">
    <text evidence="7">The sequence shown here is derived from an EMBL/GenBank/DDBJ whole genome shotgun (WGS) entry which is preliminary data.</text>
</comment>
<dbReference type="InterPro" id="IPR003447">
    <property type="entry name" value="FEMABX"/>
</dbReference>
<gene>
    <name evidence="7" type="ORF">SDC9_44966</name>
</gene>
<dbReference type="GO" id="GO:0009252">
    <property type="term" value="P:peptidoglycan biosynthetic process"/>
    <property type="evidence" value="ECO:0007669"/>
    <property type="project" value="UniProtKB-KW"/>
</dbReference>
<evidence type="ECO:0008006" key="8">
    <source>
        <dbReference type="Google" id="ProtNLM"/>
    </source>
</evidence>
<organism evidence="7">
    <name type="scientific">bioreactor metagenome</name>
    <dbReference type="NCBI Taxonomy" id="1076179"/>
    <lineage>
        <taxon>unclassified sequences</taxon>
        <taxon>metagenomes</taxon>
        <taxon>ecological metagenomes</taxon>
    </lineage>
</organism>
<dbReference type="PANTHER" id="PTHR36174:SF1">
    <property type="entry name" value="LIPID II:GLYCINE GLYCYLTRANSFERASE"/>
    <property type="match status" value="1"/>
</dbReference>
<dbReference type="Pfam" id="PF02388">
    <property type="entry name" value="FemAB"/>
    <property type="match status" value="1"/>
</dbReference>
<evidence type="ECO:0000256" key="5">
    <source>
        <dbReference type="ARBA" id="ARBA00023315"/>
    </source>
</evidence>
<reference evidence="7" key="1">
    <citation type="submission" date="2019-08" db="EMBL/GenBank/DDBJ databases">
        <authorList>
            <person name="Kucharzyk K."/>
            <person name="Murdoch R.W."/>
            <person name="Higgins S."/>
            <person name="Loffler F."/>
        </authorList>
    </citation>
    <scope>NUCLEOTIDE SEQUENCE</scope>
</reference>
<dbReference type="EMBL" id="VSSQ01000627">
    <property type="protein sequence ID" value="MPL98757.1"/>
    <property type="molecule type" value="Genomic_DNA"/>
</dbReference>
<sequence>MIQILHAADINPDAWLALCSRSSVSSFFQTKACYDFYAELNFLKPFLYGVSEDDKLTGLACGYLIADGGVMKRFFSRRAIIPGGLLLADDISKQALTSLLKVLRKDLSAKAIYVEIRNYNDYTPFKDILQQQGFDYLPHLNIQVPLTGVNNAFNQLSSTKQRQVRQTEKSGVVCSLSHKQDDVMGFYQILKRLYKQKVKKPLFPLEFFLKVVKQDFTRFFVVKKNELVIGGILCVNNDKALYEWFICGNENPGRNMYPSVLATWKAIEYAASNGYTYFDFMGAGKPGKRYGVRDFKTQFGGTILEQGRFLYLCKPKLYSFSKNMLHIIQKIKR</sequence>
<dbReference type="GO" id="GO:0016755">
    <property type="term" value="F:aminoacyltransferase activity"/>
    <property type="evidence" value="ECO:0007669"/>
    <property type="project" value="InterPro"/>
</dbReference>
<dbReference type="GO" id="GO:0071555">
    <property type="term" value="P:cell wall organization"/>
    <property type="evidence" value="ECO:0007669"/>
    <property type="project" value="UniProtKB-KW"/>
</dbReference>
<evidence type="ECO:0000313" key="7">
    <source>
        <dbReference type="EMBL" id="MPL98757.1"/>
    </source>
</evidence>
<keyword evidence="2" id="KW-0808">Transferase</keyword>
<evidence type="ECO:0000256" key="6">
    <source>
        <dbReference type="ARBA" id="ARBA00023316"/>
    </source>
</evidence>
<protein>
    <recommendedName>
        <fullName evidence="8">BioF2-like acetyltransferase domain-containing protein</fullName>
    </recommendedName>
</protein>
<dbReference type="GO" id="GO:0008360">
    <property type="term" value="P:regulation of cell shape"/>
    <property type="evidence" value="ECO:0007669"/>
    <property type="project" value="UniProtKB-KW"/>
</dbReference>
<dbReference type="AlphaFoldDB" id="A0A644W5B1"/>
<evidence type="ECO:0000256" key="3">
    <source>
        <dbReference type="ARBA" id="ARBA00022960"/>
    </source>
</evidence>
<keyword evidence="3" id="KW-0133">Cell shape</keyword>
<name>A0A644W5B1_9ZZZZ</name>
<dbReference type="SUPFAM" id="SSF55729">
    <property type="entry name" value="Acyl-CoA N-acyltransferases (Nat)"/>
    <property type="match status" value="1"/>
</dbReference>
<evidence type="ECO:0000256" key="4">
    <source>
        <dbReference type="ARBA" id="ARBA00022984"/>
    </source>
</evidence>
<keyword evidence="5" id="KW-0012">Acyltransferase</keyword>
<accession>A0A644W5B1</accession>
<dbReference type="PANTHER" id="PTHR36174">
    <property type="entry name" value="LIPID II:GLYCINE GLYCYLTRANSFERASE"/>
    <property type="match status" value="1"/>
</dbReference>